<evidence type="ECO:0000256" key="1">
    <source>
        <dbReference type="SAM" id="Phobius"/>
    </source>
</evidence>
<evidence type="ECO:0000313" key="3">
    <source>
        <dbReference type="EMBL" id="PJD76705.1"/>
    </source>
</evidence>
<dbReference type="SUPFAM" id="SSF55804">
    <property type="entry name" value="Phoshotransferase/anion transport protein"/>
    <property type="match status" value="1"/>
</dbReference>
<dbReference type="EMBL" id="NEEU01000002">
    <property type="protein sequence ID" value="PJD76705.1"/>
    <property type="molecule type" value="Genomic_DNA"/>
</dbReference>
<dbReference type="KEGG" id="eno:ECENHK_02475"/>
<dbReference type="Gene3D" id="3.40.930.10">
    <property type="entry name" value="Mannitol-specific EII, Chain A"/>
    <property type="match status" value="1"/>
</dbReference>
<evidence type="ECO:0000259" key="2">
    <source>
        <dbReference type="PROSITE" id="PS51094"/>
    </source>
</evidence>
<dbReference type="OrthoDB" id="95460at2"/>
<keyword evidence="3" id="KW-0813">Transport</keyword>
<feature type="transmembrane region" description="Helical" evidence="1">
    <location>
        <begin position="164"/>
        <end position="186"/>
    </location>
</feature>
<reference evidence="3 4" key="1">
    <citation type="journal article" date="2017" name="J. Antimicrob. Chemother.">
        <title>Characterization of the population structure, drug resistance mechanisms and plasmids of the community-associated Enterobacter cloacae complex in China.</title>
        <authorList>
            <person name="Zhou K."/>
            <person name="Yu W."/>
            <person name="Cao X."/>
            <person name="Shen P."/>
            <person name="Lu H."/>
            <person name="Luo Q."/>
            <person name="Rossen J.W.A."/>
            <person name="Xiao Y."/>
        </authorList>
    </citation>
    <scope>NUCLEOTIDE SEQUENCE [LARGE SCALE GENOMIC DNA]</scope>
    <source>
        <strain evidence="3">ECC1097</strain>
    </source>
</reference>
<dbReference type="RefSeq" id="WP_014882294.1">
    <property type="nucleotide sequence ID" value="NC_018405.1"/>
</dbReference>
<feature type="domain" description="PTS EIIA type-2" evidence="2">
    <location>
        <begin position="5"/>
        <end position="151"/>
    </location>
</feature>
<keyword evidence="1" id="KW-1133">Transmembrane helix</keyword>
<organism evidence="3">
    <name type="scientific">Enterobacter kobei</name>
    <dbReference type="NCBI Taxonomy" id="208224"/>
    <lineage>
        <taxon>Bacteria</taxon>
        <taxon>Pseudomonadati</taxon>
        <taxon>Pseudomonadota</taxon>
        <taxon>Gammaproteobacteria</taxon>
        <taxon>Enterobacterales</taxon>
        <taxon>Enterobacteriaceae</taxon>
        <taxon>Enterobacter</taxon>
        <taxon>Enterobacter cloacae complex</taxon>
    </lineage>
</organism>
<keyword evidence="3" id="KW-0762">Sugar transport</keyword>
<dbReference type="PROSITE" id="PS51094">
    <property type="entry name" value="PTS_EIIA_TYPE_2"/>
    <property type="match status" value="1"/>
</dbReference>
<name>A0A154XW78_9ENTR</name>
<gene>
    <name evidence="3" type="ORF">B9Q37_04895</name>
</gene>
<sequence length="190" mass="20865">MNLLALTHPDLVFINPPHRTPEALIRWLAEPLVRRNVIGDQETFIQSVLQRESEGPTALGEALAVPHGKTETVHQAAFCLALFDDPIRWPGLEGDEEVRMVFLLAIPPAEAGSTHMQLLTTLTSLLTEDRVREQLLAARTREEALSALSTEEPHIEDAVPARSLLIPLVLGTVAIAAFLQAGLSWVRGIH</sequence>
<dbReference type="Proteomes" id="UP000230495">
    <property type="component" value="Unassembled WGS sequence"/>
</dbReference>
<dbReference type="CDD" id="cd00211">
    <property type="entry name" value="PTS_IIA_fru"/>
    <property type="match status" value="1"/>
</dbReference>
<dbReference type="InterPro" id="IPR002178">
    <property type="entry name" value="PTS_EIIA_type-2_dom"/>
</dbReference>
<protein>
    <submittedName>
        <fullName evidence="3">PTS glucose transporter subunit IIA</fullName>
    </submittedName>
</protein>
<dbReference type="AlphaFoldDB" id="A0A154XW78"/>
<dbReference type="InterPro" id="IPR016152">
    <property type="entry name" value="PTrfase/Anion_transptr"/>
</dbReference>
<accession>A0A154XW78</accession>
<dbReference type="PANTHER" id="PTHR47738:SF2">
    <property type="entry name" value="PTS SYSTEM FRUCTOSE-LIKE EIIA COMPONENT"/>
    <property type="match status" value="1"/>
</dbReference>
<keyword evidence="1" id="KW-0812">Transmembrane</keyword>
<dbReference type="PROSITE" id="PS00372">
    <property type="entry name" value="PTS_EIIA_TYPE_2_HIS"/>
    <property type="match status" value="1"/>
</dbReference>
<dbReference type="KEGG" id="ekb:BFV64_02145"/>
<proteinExistence type="predicted"/>
<dbReference type="PANTHER" id="PTHR47738">
    <property type="entry name" value="PTS SYSTEM FRUCTOSE-LIKE EIIA COMPONENT-RELATED"/>
    <property type="match status" value="1"/>
</dbReference>
<evidence type="ECO:0000313" key="4">
    <source>
        <dbReference type="Proteomes" id="UP000230495"/>
    </source>
</evidence>
<keyword evidence="1" id="KW-0472">Membrane</keyword>
<dbReference type="InterPro" id="IPR051541">
    <property type="entry name" value="PTS_SugarTrans_NitroReg"/>
</dbReference>
<comment type="caution">
    <text evidence="3">The sequence shown here is derived from an EMBL/GenBank/DDBJ whole genome shotgun (WGS) entry which is preliminary data.</text>
</comment>
<dbReference type="Pfam" id="PF00359">
    <property type="entry name" value="PTS_EIIA_2"/>
    <property type="match status" value="1"/>
</dbReference>